<evidence type="ECO:0000313" key="6">
    <source>
        <dbReference type="Proteomes" id="UP000265719"/>
    </source>
</evidence>
<dbReference type="Pfam" id="PF00501">
    <property type="entry name" value="AMP-binding"/>
    <property type="match status" value="1"/>
</dbReference>
<evidence type="ECO:0000313" key="5">
    <source>
        <dbReference type="EMBL" id="UOE21023.1"/>
    </source>
</evidence>
<dbReference type="GO" id="GO:0005524">
    <property type="term" value="F:ATP binding"/>
    <property type="evidence" value="ECO:0007669"/>
    <property type="project" value="UniProtKB-KW"/>
</dbReference>
<evidence type="ECO:0000256" key="2">
    <source>
        <dbReference type="ARBA" id="ARBA00022598"/>
    </source>
</evidence>
<dbReference type="InterPro" id="IPR051087">
    <property type="entry name" value="Mitochondrial_ACSM"/>
</dbReference>
<dbReference type="GO" id="GO:0016405">
    <property type="term" value="F:CoA-ligase activity"/>
    <property type="evidence" value="ECO:0007669"/>
    <property type="project" value="UniProtKB-ARBA"/>
</dbReference>
<dbReference type="GO" id="GO:0004321">
    <property type="term" value="F:fatty-acyl-CoA synthase activity"/>
    <property type="evidence" value="ECO:0007669"/>
    <property type="project" value="TreeGrafter"/>
</dbReference>
<dbReference type="InterPro" id="IPR042099">
    <property type="entry name" value="ANL_N_sf"/>
</dbReference>
<dbReference type="GO" id="GO:0006633">
    <property type="term" value="P:fatty acid biosynthetic process"/>
    <property type="evidence" value="ECO:0007669"/>
    <property type="project" value="TreeGrafter"/>
</dbReference>
<dbReference type="RefSeq" id="WP_068690426.1">
    <property type="nucleotide sequence ID" value="NZ_CP063196.1"/>
</dbReference>
<protein>
    <submittedName>
        <fullName evidence="5">AMP-binding protein</fullName>
    </submittedName>
</protein>
<name>A0A399G7V3_9ACTN</name>
<dbReference type="OrthoDB" id="9803968at2"/>
<proteinExistence type="inferred from homology"/>
<reference evidence="5" key="1">
    <citation type="submission" date="2020-10" db="EMBL/GenBank/DDBJ databases">
        <title>De novo genome project of the cellulose decomposer Thermobifida halotolerans type strain.</title>
        <authorList>
            <person name="Nagy I."/>
            <person name="Horvath B."/>
            <person name="Kukolya J."/>
            <person name="Nagy I."/>
            <person name="Orsini M."/>
        </authorList>
    </citation>
    <scope>NUCLEOTIDE SEQUENCE</scope>
    <source>
        <strain evidence="5">DSM 44931</strain>
    </source>
</reference>
<dbReference type="Proteomes" id="UP000265719">
    <property type="component" value="Chromosome"/>
</dbReference>
<evidence type="ECO:0000256" key="3">
    <source>
        <dbReference type="ARBA" id="ARBA00022741"/>
    </source>
</evidence>
<accession>A0A399G7V3</accession>
<dbReference type="PANTHER" id="PTHR43605:SF10">
    <property type="entry name" value="ACYL-COA SYNTHETASE MEDIUM CHAIN FAMILY MEMBER 3"/>
    <property type="match status" value="1"/>
</dbReference>
<dbReference type="EMBL" id="CP063196">
    <property type="protein sequence ID" value="UOE21023.1"/>
    <property type="molecule type" value="Genomic_DNA"/>
</dbReference>
<dbReference type="GO" id="GO:0006637">
    <property type="term" value="P:acyl-CoA metabolic process"/>
    <property type="evidence" value="ECO:0007669"/>
    <property type="project" value="TreeGrafter"/>
</dbReference>
<keyword evidence="4" id="KW-0067">ATP-binding</keyword>
<dbReference type="SUPFAM" id="SSF56801">
    <property type="entry name" value="Acetyl-CoA synthetase-like"/>
    <property type="match status" value="1"/>
</dbReference>
<dbReference type="AlphaFoldDB" id="A0A399G7V3"/>
<dbReference type="InterPro" id="IPR000873">
    <property type="entry name" value="AMP-dep_synth/lig_dom"/>
</dbReference>
<evidence type="ECO:0000256" key="4">
    <source>
        <dbReference type="ARBA" id="ARBA00022840"/>
    </source>
</evidence>
<keyword evidence="3" id="KW-0547">Nucleotide-binding</keyword>
<dbReference type="Pfam" id="PF13193">
    <property type="entry name" value="AMP-binding_C"/>
    <property type="match status" value="1"/>
</dbReference>
<dbReference type="KEGG" id="thao:NI17_007655"/>
<evidence type="ECO:0000256" key="1">
    <source>
        <dbReference type="ARBA" id="ARBA00006432"/>
    </source>
</evidence>
<dbReference type="InterPro" id="IPR045851">
    <property type="entry name" value="AMP-bd_C_sf"/>
</dbReference>
<dbReference type="Gene3D" id="3.30.300.30">
    <property type="match status" value="1"/>
</dbReference>
<dbReference type="InterPro" id="IPR025110">
    <property type="entry name" value="AMP-bd_C"/>
</dbReference>
<sequence>MADPEQQVRDWLTAYTAPTTTVAHLLCDRHDPARTAVTEVAPDLSATTLTFGDLAHRSTALAAVLAGRGVGAGDRVATLLPLGTELTVTAVAVWRLGAVLVPLPPVLAASAVDQRLRQAAARTVVCTGDQTAKLAPDAVQAVVAVDRDAPAAETGQAPEPAAAAPDAPLLISHTPGVAGPPRQITVPVRALAAFHAHHHYGLGVRDDDVYWCFSEPGDPHGLYYGLISPLLAGHACLHLRAGFDPELTLDVMETFGVTRLAAAPTVYRALRTATKTLPPEIMVRSLASNGDALRTDLTDWALGTFGVGISDHYGNAESGIVAVGDGHGGPLTALPGFTLAVLDPLSDTPAETGTVGRVAVDTATSPAWWFDGYSDDPLASARRFSPDRRWYLTGDTGTVDEYGAVHLTRRDGEVIITSGYRIGPYDVESVLLGHEAVDEVAVYGVPDPARGALVAANVVTAPGVSPTPELAEELKRLVAERFAEAAVPQRLTFVAHLPKTASGKLRRNRLRASAA</sequence>
<keyword evidence="6" id="KW-1185">Reference proteome</keyword>
<gene>
    <name evidence="5" type="ORF">NI17_007655</name>
</gene>
<dbReference type="PANTHER" id="PTHR43605">
    <property type="entry name" value="ACYL-COENZYME A SYNTHETASE"/>
    <property type="match status" value="1"/>
</dbReference>
<dbReference type="Gene3D" id="3.40.50.12780">
    <property type="entry name" value="N-terminal domain of ligase-like"/>
    <property type="match status" value="1"/>
</dbReference>
<comment type="similarity">
    <text evidence="1">Belongs to the ATP-dependent AMP-binding enzyme family.</text>
</comment>
<keyword evidence="2" id="KW-0436">Ligase</keyword>
<dbReference type="GO" id="GO:0015645">
    <property type="term" value="F:fatty acid ligase activity"/>
    <property type="evidence" value="ECO:0007669"/>
    <property type="project" value="TreeGrafter"/>
</dbReference>
<organism evidence="5 6">
    <name type="scientific">Thermobifida halotolerans</name>
    <dbReference type="NCBI Taxonomy" id="483545"/>
    <lineage>
        <taxon>Bacteria</taxon>
        <taxon>Bacillati</taxon>
        <taxon>Actinomycetota</taxon>
        <taxon>Actinomycetes</taxon>
        <taxon>Streptosporangiales</taxon>
        <taxon>Nocardiopsidaceae</taxon>
        <taxon>Thermobifida</taxon>
    </lineage>
</organism>